<dbReference type="InterPro" id="IPR014718">
    <property type="entry name" value="GH-type_carb-bd"/>
</dbReference>
<protein>
    <recommendedName>
        <fullName evidence="3">Aldose 1-epimerase</fullName>
    </recommendedName>
</protein>
<dbReference type="GO" id="GO:0030246">
    <property type="term" value="F:carbohydrate binding"/>
    <property type="evidence" value="ECO:0007669"/>
    <property type="project" value="InterPro"/>
</dbReference>
<dbReference type="InterPro" id="IPR008183">
    <property type="entry name" value="Aldose_1/G6P_1-epimerase"/>
</dbReference>
<dbReference type="EMBL" id="WBVY01000002">
    <property type="protein sequence ID" value="KAB2658048.1"/>
    <property type="molecule type" value="Genomic_DNA"/>
</dbReference>
<reference evidence="1 2" key="1">
    <citation type="submission" date="2019-09" db="EMBL/GenBank/DDBJ databases">
        <title>Taxonomic organization of the family Brucellaceae based on a phylogenomic approach.</title>
        <authorList>
            <person name="Leclercq S."/>
            <person name="Cloeckaert A."/>
            <person name="Zygmunt M.S."/>
        </authorList>
    </citation>
    <scope>NUCLEOTIDE SEQUENCE [LARGE SCALE GENOMIC DNA]</scope>
    <source>
        <strain evidence="1 2">TA93</strain>
    </source>
</reference>
<dbReference type="Proteomes" id="UP000460650">
    <property type="component" value="Unassembled WGS sequence"/>
</dbReference>
<dbReference type="SUPFAM" id="SSF74650">
    <property type="entry name" value="Galactose mutarotase-like"/>
    <property type="match status" value="1"/>
</dbReference>
<dbReference type="GO" id="GO:0016853">
    <property type="term" value="F:isomerase activity"/>
    <property type="evidence" value="ECO:0007669"/>
    <property type="project" value="InterPro"/>
</dbReference>
<dbReference type="InterPro" id="IPR011013">
    <property type="entry name" value="Gal_mutarotase_sf_dom"/>
</dbReference>
<organism evidence="1 2">
    <name type="scientific">Brucella tritici</name>
    <dbReference type="NCBI Taxonomy" id="94626"/>
    <lineage>
        <taxon>Bacteria</taxon>
        <taxon>Pseudomonadati</taxon>
        <taxon>Pseudomonadota</taxon>
        <taxon>Alphaproteobacteria</taxon>
        <taxon>Hyphomicrobiales</taxon>
        <taxon>Brucellaceae</taxon>
        <taxon>Brucella/Ochrobactrum group</taxon>
        <taxon>Brucella</taxon>
    </lineage>
</organism>
<evidence type="ECO:0000313" key="1">
    <source>
        <dbReference type="EMBL" id="KAB2658048.1"/>
    </source>
</evidence>
<dbReference type="Pfam" id="PF01263">
    <property type="entry name" value="Aldose_epim"/>
    <property type="match status" value="1"/>
</dbReference>
<sequence>MFRRIMLPATAIWRKPATLYHAGFRAEHSPPMTTRVRNEAVVSMVLELNAYNYRLRLAPQYGATLLEAEWHHADGSWVELLEPLVTPEAGLKAGCFVMAPFANRIDGGRFAFEGKTVQLPINAPQEGMAIHGFSRMHSWEVVETSDNRVHVRDEVHSDDHPYSYRLDQIIDIAPDGFRISLSIQNEGDSALPFGIGLHPWFSKTNKATLEFQSNGAPQLDKRGLPQGIPEAIDWFTPGNTIALSKLSLVNCCFTGWNREATIRWPETSTGLRLKGQGALRHLHVFNPQDRAAFCAEPVSHLPDVINRPALGEDAAMTVLNPGEALTGALLFSAHLLPDNAPGTCRNLRSSNTGKALK</sequence>
<dbReference type="Gene3D" id="2.70.98.10">
    <property type="match status" value="1"/>
</dbReference>
<name>A0A7V8B3C4_9HYPH</name>
<evidence type="ECO:0008006" key="3">
    <source>
        <dbReference type="Google" id="ProtNLM"/>
    </source>
</evidence>
<dbReference type="GO" id="GO:0005975">
    <property type="term" value="P:carbohydrate metabolic process"/>
    <property type="evidence" value="ECO:0007669"/>
    <property type="project" value="InterPro"/>
</dbReference>
<evidence type="ECO:0000313" key="2">
    <source>
        <dbReference type="Proteomes" id="UP000460650"/>
    </source>
</evidence>
<gene>
    <name evidence="1" type="ORF">F9K94_07525</name>
</gene>
<comment type="caution">
    <text evidence="1">The sequence shown here is derived from an EMBL/GenBank/DDBJ whole genome shotgun (WGS) entry which is preliminary data.</text>
</comment>
<dbReference type="AlphaFoldDB" id="A0A7V8B3C4"/>
<proteinExistence type="predicted"/>
<accession>A0A7V8B3C4</accession>